<evidence type="ECO:0000313" key="3">
    <source>
        <dbReference type="Proteomes" id="UP000095705"/>
    </source>
</evidence>
<evidence type="ECO:0000313" key="2">
    <source>
        <dbReference type="EMBL" id="OEJ35181.1"/>
    </source>
</evidence>
<dbReference type="AlphaFoldDB" id="A0A1E5Q087"/>
<dbReference type="RefSeq" id="WP_069923367.1">
    <property type="nucleotide sequence ID" value="NZ_MEHK01000001.1"/>
</dbReference>
<dbReference type="EMBL" id="MEHK01000001">
    <property type="protein sequence ID" value="OEJ35181.1"/>
    <property type="molecule type" value="Genomic_DNA"/>
</dbReference>
<keyword evidence="3" id="KW-1185">Reference proteome</keyword>
<evidence type="ECO:0000256" key="1">
    <source>
        <dbReference type="SAM" id="MobiDB-lite"/>
    </source>
</evidence>
<dbReference type="OrthoDB" id="4244312at2"/>
<sequence>MSDHRPITDQTSTGCTPSHAGAHRYRHNLRYENPAGQAWTSPEGHTLRTPSGLTVVTCTCGLNTEALPSDDARLLYEEHRNAIRDESA</sequence>
<organism evidence="2 3">
    <name type="scientific">Streptomyces subrutilus</name>
    <dbReference type="NCBI Taxonomy" id="36818"/>
    <lineage>
        <taxon>Bacteria</taxon>
        <taxon>Bacillati</taxon>
        <taxon>Actinomycetota</taxon>
        <taxon>Actinomycetes</taxon>
        <taxon>Kitasatosporales</taxon>
        <taxon>Streptomycetaceae</taxon>
        <taxon>Streptomyces</taxon>
    </lineage>
</organism>
<gene>
    <name evidence="2" type="ORF">BGK67_31165</name>
</gene>
<comment type="caution">
    <text evidence="2">The sequence shown here is derived from an EMBL/GenBank/DDBJ whole genome shotgun (WGS) entry which is preliminary data.</text>
</comment>
<protein>
    <submittedName>
        <fullName evidence="2">Uncharacterized protein</fullName>
    </submittedName>
</protein>
<feature type="region of interest" description="Disordered" evidence="1">
    <location>
        <begin position="1"/>
        <end position="23"/>
    </location>
</feature>
<proteinExistence type="predicted"/>
<dbReference type="Proteomes" id="UP000095705">
    <property type="component" value="Unassembled WGS sequence"/>
</dbReference>
<reference evidence="2 3" key="1">
    <citation type="submission" date="2016-08" db="EMBL/GenBank/DDBJ databases">
        <title>The complete genome of Streptomyces subrutilus 10-1-1.</title>
        <authorList>
            <person name="Chen X."/>
        </authorList>
    </citation>
    <scope>NUCLEOTIDE SEQUENCE [LARGE SCALE GENOMIC DNA]</scope>
    <source>
        <strain evidence="2 3">10-1-1</strain>
    </source>
</reference>
<name>A0A1E5Q087_9ACTN</name>
<accession>A0A1E5Q087</accession>